<dbReference type="InterPro" id="IPR002059">
    <property type="entry name" value="CSP_DNA-bd"/>
</dbReference>
<accession>A0A382T158</accession>
<dbReference type="SMART" id="SM00357">
    <property type="entry name" value="CSP"/>
    <property type="match status" value="1"/>
</dbReference>
<dbReference type="GO" id="GO:0003677">
    <property type="term" value="F:DNA binding"/>
    <property type="evidence" value="ECO:0007669"/>
    <property type="project" value="UniProtKB-KW"/>
</dbReference>
<sequence length="57" mass="6390">MSKTKEGTVKWFNNSKGFGFLATADGGKDLFVHMNEIKMDGYKTLKEGQKVDFEEGV</sequence>
<dbReference type="Pfam" id="PF00313">
    <property type="entry name" value="CSD"/>
    <property type="match status" value="1"/>
</dbReference>
<dbReference type="PRINTS" id="PR00050">
    <property type="entry name" value="COLDSHOCK"/>
</dbReference>
<dbReference type="PANTHER" id="PTHR46565">
    <property type="entry name" value="COLD SHOCK DOMAIN PROTEIN 2"/>
    <property type="match status" value="1"/>
</dbReference>
<keyword evidence="4" id="KW-0238">DNA-binding</keyword>
<evidence type="ECO:0000313" key="8">
    <source>
        <dbReference type="EMBL" id="SVD15138.1"/>
    </source>
</evidence>
<proteinExistence type="predicted"/>
<name>A0A382T158_9ZZZZ</name>
<dbReference type="InterPro" id="IPR011129">
    <property type="entry name" value="CSD"/>
</dbReference>
<keyword evidence="5" id="KW-0010">Activator</keyword>
<evidence type="ECO:0000259" key="7">
    <source>
        <dbReference type="PROSITE" id="PS51857"/>
    </source>
</evidence>
<dbReference type="InterPro" id="IPR012340">
    <property type="entry name" value="NA-bd_OB-fold"/>
</dbReference>
<organism evidence="8">
    <name type="scientific">marine metagenome</name>
    <dbReference type="NCBI Taxonomy" id="408172"/>
    <lineage>
        <taxon>unclassified sequences</taxon>
        <taxon>metagenomes</taxon>
        <taxon>ecological metagenomes</taxon>
    </lineage>
</organism>
<dbReference type="AlphaFoldDB" id="A0A382T158"/>
<dbReference type="SUPFAM" id="SSF50249">
    <property type="entry name" value="Nucleic acid-binding proteins"/>
    <property type="match status" value="1"/>
</dbReference>
<dbReference type="GO" id="GO:0005737">
    <property type="term" value="C:cytoplasm"/>
    <property type="evidence" value="ECO:0007669"/>
    <property type="project" value="UniProtKB-SubCell"/>
</dbReference>
<evidence type="ECO:0000256" key="3">
    <source>
        <dbReference type="ARBA" id="ARBA00023015"/>
    </source>
</evidence>
<keyword evidence="3" id="KW-0805">Transcription regulation</keyword>
<evidence type="ECO:0000256" key="1">
    <source>
        <dbReference type="ARBA" id="ARBA00004496"/>
    </source>
</evidence>
<feature type="non-terminal residue" evidence="8">
    <location>
        <position position="57"/>
    </location>
</feature>
<dbReference type="CDD" id="cd04458">
    <property type="entry name" value="CSP_CDS"/>
    <property type="match status" value="1"/>
</dbReference>
<protein>
    <recommendedName>
        <fullName evidence="7">CSD domain-containing protein</fullName>
    </recommendedName>
</protein>
<evidence type="ECO:0000256" key="5">
    <source>
        <dbReference type="ARBA" id="ARBA00023159"/>
    </source>
</evidence>
<dbReference type="InterPro" id="IPR012156">
    <property type="entry name" value="Cold_shock_CspA"/>
</dbReference>
<feature type="domain" description="CSD" evidence="7">
    <location>
        <begin position="4"/>
        <end position="57"/>
    </location>
</feature>
<dbReference type="Gene3D" id="2.40.50.140">
    <property type="entry name" value="Nucleic acid-binding proteins"/>
    <property type="match status" value="1"/>
</dbReference>
<dbReference type="PANTHER" id="PTHR46565:SF5">
    <property type="entry name" value="COLD SHOCK PROTEIN 2-LIKE"/>
    <property type="match status" value="1"/>
</dbReference>
<evidence type="ECO:0000256" key="4">
    <source>
        <dbReference type="ARBA" id="ARBA00023125"/>
    </source>
</evidence>
<keyword evidence="2" id="KW-0963">Cytoplasm</keyword>
<dbReference type="PIRSF" id="PIRSF002599">
    <property type="entry name" value="Cold_shock_A"/>
    <property type="match status" value="1"/>
</dbReference>
<keyword evidence="6" id="KW-0804">Transcription</keyword>
<comment type="subcellular location">
    <subcellularLocation>
        <location evidence="1">Cytoplasm</location>
    </subcellularLocation>
</comment>
<evidence type="ECO:0000256" key="6">
    <source>
        <dbReference type="ARBA" id="ARBA00023163"/>
    </source>
</evidence>
<dbReference type="EMBL" id="UINC01132679">
    <property type="protein sequence ID" value="SVD15138.1"/>
    <property type="molecule type" value="Genomic_DNA"/>
</dbReference>
<gene>
    <name evidence="8" type="ORF">METZ01_LOCUS367992</name>
</gene>
<dbReference type="PROSITE" id="PS51857">
    <property type="entry name" value="CSD_2"/>
    <property type="match status" value="1"/>
</dbReference>
<reference evidence="8" key="1">
    <citation type="submission" date="2018-05" db="EMBL/GenBank/DDBJ databases">
        <authorList>
            <person name="Lanie J.A."/>
            <person name="Ng W.-L."/>
            <person name="Kazmierczak K.M."/>
            <person name="Andrzejewski T.M."/>
            <person name="Davidsen T.M."/>
            <person name="Wayne K.J."/>
            <person name="Tettelin H."/>
            <person name="Glass J.I."/>
            <person name="Rusch D."/>
            <person name="Podicherti R."/>
            <person name="Tsui H.-C.T."/>
            <person name="Winkler M.E."/>
        </authorList>
    </citation>
    <scope>NUCLEOTIDE SEQUENCE</scope>
</reference>
<evidence type="ECO:0000256" key="2">
    <source>
        <dbReference type="ARBA" id="ARBA00022490"/>
    </source>
</evidence>